<dbReference type="Gramene" id="rna12205">
    <property type="protein sequence ID" value="RHN75941.1"/>
    <property type="gene ID" value="gene12205"/>
</dbReference>
<proteinExistence type="evidence at transcript level"/>
<sequence length="86" mass="9281">MIVLGNVSLFIYKIWTHFKVQNNQKSARPSSSHSSSSNMVSSLGVLEGFQGNSRSEGATSIHGFIVAGLSSLAIAAACLYEYTIRR</sequence>
<dbReference type="Proteomes" id="UP000265566">
    <property type="component" value="Chromosome 2"/>
</dbReference>
<evidence type="ECO:0000256" key="1">
    <source>
        <dbReference type="SAM" id="Phobius"/>
    </source>
</evidence>
<evidence type="ECO:0008006" key="4">
    <source>
        <dbReference type="Google" id="ProtNLM"/>
    </source>
</evidence>
<organism evidence="2">
    <name type="scientific">Medicago truncatula</name>
    <name type="common">Barrel medic</name>
    <name type="synonym">Medicago tribuloides</name>
    <dbReference type="NCBI Taxonomy" id="3880"/>
    <lineage>
        <taxon>Eukaryota</taxon>
        <taxon>Viridiplantae</taxon>
        <taxon>Streptophyta</taxon>
        <taxon>Embryophyta</taxon>
        <taxon>Tracheophyta</taxon>
        <taxon>Spermatophyta</taxon>
        <taxon>Magnoliopsida</taxon>
        <taxon>eudicotyledons</taxon>
        <taxon>Gunneridae</taxon>
        <taxon>Pentapetalae</taxon>
        <taxon>rosids</taxon>
        <taxon>fabids</taxon>
        <taxon>Fabales</taxon>
        <taxon>Fabaceae</taxon>
        <taxon>Papilionoideae</taxon>
        <taxon>50 kb inversion clade</taxon>
        <taxon>NPAAA clade</taxon>
        <taxon>Hologalegina</taxon>
        <taxon>IRL clade</taxon>
        <taxon>Trifolieae</taxon>
        <taxon>Medicago</taxon>
    </lineage>
</organism>
<reference evidence="3" key="2">
    <citation type="journal article" date="2018" name="Nat. Plants">
        <title>Whole-genome landscape of Medicago truncatula symbiotic genes.</title>
        <authorList>
            <person name="Pecrix Y."/>
            <person name="Gamas P."/>
            <person name="Carrere S."/>
        </authorList>
    </citation>
    <scope>NUCLEOTIDE SEQUENCE</scope>
    <source>
        <tissue evidence="3">Leaves</tissue>
    </source>
</reference>
<keyword evidence="1" id="KW-1133">Transmembrane helix</keyword>
<reference evidence="2" key="1">
    <citation type="submission" date="2012-05" db="EMBL/GenBank/DDBJ databases">
        <authorList>
            <person name="Krishnakumar V."/>
            <person name="Cheung F."/>
            <person name="Xiao Y."/>
            <person name="Chan A."/>
            <person name="Moskal W.A."/>
            <person name="Town C.D."/>
        </authorList>
    </citation>
    <scope>NUCLEOTIDE SEQUENCE</scope>
</reference>
<dbReference type="EMBL" id="BT138292">
    <property type="protein sequence ID" value="AFK38087.1"/>
    <property type="molecule type" value="mRNA"/>
</dbReference>
<evidence type="ECO:0000313" key="2">
    <source>
        <dbReference type="EMBL" id="AFK38087.1"/>
    </source>
</evidence>
<name>I3SCU5_MEDTR</name>
<gene>
    <name evidence="3" type="ORF">MtrunA17_Chr2g0326641</name>
</gene>
<accession>I3SCU5</accession>
<keyword evidence="1" id="KW-0812">Transmembrane</keyword>
<evidence type="ECO:0000313" key="3">
    <source>
        <dbReference type="EMBL" id="RHN75941.1"/>
    </source>
</evidence>
<keyword evidence="1" id="KW-0472">Membrane</keyword>
<feature type="transmembrane region" description="Helical" evidence="1">
    <location>
        <begin position="61"/>
        <end position="80"/>
    </location>
</feature>
<protein>
    <recommendedName>
        <fullName evidence="4">Transmembrane protein</fullName>
    </recommendedName>
</protein>
<dbReference type="AlphaFoldDB" id="I3SCU5"/>
<dbReference type="EMBL" id="PSQE01000002">
    <property type="protein sequence ID" value="RHN75941.1"/>
    <property type="molecule type" value="Genomic_DNA"/>
</dbReference>